<feature type="domain" description="ABC transporter" evidence="4">
    <location>
        <begin position="2"/>
        <end position="211"/>
    </location>
</feature>
<dbReference type="InterPro" id="IPR027417">
    <property type="entry name" value="P-loop_NTPase"/>
</dbReference>
<protein>
    <submittedName>
        <fullName evidence="5">ABC transporter ATP-binding protein</fullName>
    </submittedName>
</protein>
<organism evidence="5 6">
    <name type="scientific">Mesobacillus jeotgali</name>
    <dbReference type="NCBI Taxonomy" id="129985"/>
    <lineage>
        <taxon>Bacteria</taxon>
        <taxon>Bacillati</taxon>
        <taxon>Bacillota</taxon>
        <taxon>Bacilli</taxon>
        <taxon>Bacillales</taxon>
        <taxon>Bacillaceae</taxon>
        <taxon>Mesobacillus</taxon>
    </lineage>
</organism>
<sequence length="211" mass="23601">MFELKDVQVDGILHIDELTIPANQFTCIIGPSGSGKSTLLRLLNDLSSPNQGEILFKNISISTLDPLQLRRSVVMVSQSPVIFDGSIEDNLQIGLSFSEKEPACAKEMKELLELFLLDKRLDEDAEHLSGGEKQRLSWARAMLLDPEVFLLDEPTSALDEETAKTVLMRFRDYVRRKSKSVIMITHSKELAELVAENTIYMSPYSIGGKAD</sequence>
<dbReference type="GO" id="GO:0005524">
    <property type="term" value="F:ATP binding"/>
    <property type="evidence" value="ECO:0007669"/>
    <property type="project" value="UniProtKB-KW"/>
</dbReference>
<name>A0ABY9VF48_9BACI</name>
<keyword evidence="2" id="KW-0547">Nucleotide-binding</keyword>
<dbReference type="Gene3D" id="3.40.50.300">
    <property type="entry name" value="P-loop containing nucleotide triphosphate hydrolases"/>
    <property type="match status" value="1"/>
</dbReference>
<dbReference type="SMART" id="SM00382">
    <property type="entry name" value="AAA"/>
    <property type="match status" value="1"/>
</dbReference>
<dbReference type="PROSITE" id="PS00211">
    <property type="entry name" value="ABC_TRANSPORTER_1"/>
    <property type="match status" value="1"/>
</dbReference>
<keyword evidence="6" id="KW-1185">Reference proteome</keyword>
<evidence type="ECO:0000313" key="6">
    <source>
        <dbReference type="Proteomes" id="UP001303324"/>
    </source>
</evidence>
<dbReference type="RefSeq" id="WP_311072682.1">
    <property type="nucleotide sequence ID" value="NZ_CP134494.1"/>
</dbReference>
<dbReference type="Pfam" id="PF00005">
    <property type="entry name" value="ABC_tran"/>
    <property type="match status" value="1"/>
</dbReference>
<dbReference type="Proteomes" id="UP001303324">
    <property type="component" value="Chromosome"/>
</dbReference>
<evidence type="ECO:0000259" key="4">
    <source>
        <dbReference type="PROSITE" id="PS50893"/>
    </source>
</evidence>
<keyword evidence="3 5" id="KW-0067">ATP-binding</keyword>
<dbReference type="PANTHER" id="PTHR43423:SF1">
    <property type="entry name" value="ABC TRANSPORTER I FAMILY MEMBER 17"/>
    <property type="match status" value="1"/>
</dbReference>
<dbReference type="InterPro" id="IPR017871">
    <property type="entry name" value="ABC_transporter-like_CS"/>
</dbReference>
<evidence type="ECO:0000256" key="2">
    <source>
        <dbReference type="ARBA" id="ARBA00022741"/>
    </source>
</evidence>
<proteinExistence type="predicted"/>
<dbReference type="InterPro" id="IPR003439">
    <property type="entry name" value="ABC_transporter-like_ATP-bd"/>
</dbReference>
<dbReference type="CDD" id="cd03228">
    <property type="entry name" value="ABCC_MRP_Like"/>
    <property type="match status" value="1"/>
</dbReference>
<evidence type="ECO:0000313" key="5">
    <source>
        <dbReference type="EMBL" id="WNF22557.1"/>
    </source>
</evidence>
<reference evidence="5 6" key="1">
    <citation type="submission" date="2023-09" db="EMBL/GenBank/DDBJ databases">
        <title>Microbial mechanism of fulvic acid promoting antimony reduction mineralization in rice fields.</title>
        <authorList>
            <person name="Chen G."/>
            <person name="Lan J."/>
        </authorList>
    </citation>
    <scope>NUCLEOTIDE SEQUENCE [LARGE SCALE GENOMIC DNA]</scope>
    <source>
        <strain evidence="5 6">PS1</strain>
    </source>
</reference>
<dbReference type="InterPro" id="IPR003593">
    <property type="entry name" value="AAA+_ATPase"/>
</dbReference>
<evidence type="ECO:0000256" key="1">
    <source>
        <dbReference type="ARBA" id="ARBA00022448"/>
    </source>
</evidence>
<dbReference type="PANTHER" id="PTHR43423">
    <property type="entry name" value="ABC TRANSPORTER I FAMILY MEMBER 17"/>
    <property type="match status" value="1"/>
</dbReference>
<keyword evidence="1" id="KW-0813">Transport</keyword>
<dbReference type="EMBL" id="CP134494">
    <property type="protein sequence ID" value="WNF22557.1"/>
    <property type="molecule type" value="Genomic_DNA"/>
</dbReference>
<dbReference type="PROSITE" id="PS50893">
    <property type="entry name" value="ABC_TRANSPORTER_2"/>
    <property type="match status" value="1"/>
</dbReference>
<gene>
    <name evidence="5" type="ORF">RH061_20755</name>
</gene>
<accession>A0ABY9VF48</accession>
<dbReference type="SUPFAM" id="SSF52540">
    <property type="entry name" value="P-loop containing nucleoside triphosphate hydrolases"/>
    <property type="match status" value="1"/>
</dbReference>
<evidence type="ECO:0000256" key="3">
    <source>
        <dbReference type="ARBA" id="ARBA00022840"/>
    </source>
</evidence>